<feature type="compositionally biased region" description="Basic and acidic residues" evidence="1">
    <location>
        <begin position="214"/>
        <end position="236"/>
    </location>
</feature>
<feature type="region of interest" description="Disordered" evidence="1">
    <location>
        <begin position="127"/>
        <end position="260"/>
    </location>
</feature>
<dbReference type="Gene3D" id="3.50.4.20">
    <property type="match status" value="1"/>
</dbReference>
<comment type="caution">
    <text evidence="2">The sequence shown here is derived from an EMBL/GenBank/DDBJ whole genome shotgun (WGS) entry which is preliminary data.</text>
</comment>
<feature type="compositionally biased region" description="Basic residues" evidence="1">
    <location>
        <begin position="241"/>
        <end position="252"/>
    </location>
</feature>
<dbReference type="InterPro" id="IPR038141">
    <property type="entry name" value="YutD-like_sf"/>
</dbReference>
<name>A0A7X6S2M1_9LACO</name>
<accession>A0A7X6S2M1</accession>
<proteinExistence type="predicted"/>
<sequence>MDRESLKIKAEEQITQRAATTIFENIGTDQFMVNGLTMNILRNYRDAFDELKFKARFSDILTKYDYIIGDIAANQLRLKGFYAPENKNMTKANSIDALEDYLFEYINFGAPYFVIQNQNPVISKTDFEMATPSNSTNRRRKKNNRSNHQNEVSVAKEVTHKPTSQRRTSSRPSSANKNSKNGVAQNSQNSNNKKSNVEGQTNKRRRRRPNQHAQRADIKEVKKPIGDGVGVKKSEANAKVTTKKPNQRKRHFTIQQKNEK</sequence>
<dbReference type="Proteomes" id="UP000549765">
    <property type="component" value="Unassembled WGS sequence"/>
</dbReference>
<evidence type="ECO:0000313" key="3">
    <source>
        <dbReference type="Proteomes" id="UP000549765"/>
    </source>
</evidence>
<keyword evidence="3" id="KW-1185">Reference proteome</keyword>
<dbReference type="Pfam" id="PF06265">
    <property type="entry name" value="YutD-like"/>
    <property type="match status" value="1"/>
</dbReference>
<reference evidence="2 3" key="1">
    <citation type="submission" date="2020-04" db="EMBL/GenBank/DDBJ databases">
        <title>MicrobeNet Type strains.</title>
        <authorList>
            <person name="Nicholson A.C."/>
        </authorList>
    </citation>
    <scope>NUCLEOTIDE SEQUENCE [LARGE SCALE GENOMIC DNA]</scope>
    <source>
        <strain evidence="2 3">CCUG 61472</strain>
    </source>
</reference>
<dbReference type="EMBL" id="JAAXPN010000004">
    <property type="protein sequence ID" value="NKZ24214.1"/>
    <property type="molecule type" value="Genomic_DNA"/>
</dbReference>
<protein>
    <submittedName>
        <fullName evidence="2">YutD family protein</fullName>
    </submittedName>
</protein>
<gene>
    <name evidence="2" type="ORF">HF964_05245</name>
</gene>
<evidence type="ECO:0000256" key="1">
    <source>
        <dbReference type="SAM" id="MobiDB-lite"/>
    </source>
</evidence>
<feature type="compositionally biased region" description="Polar residues" evidence="1">
    <location>
        <begin position="175"/>
        <end position="184"/>
    </location>
</feature>
<dbReference type="RefSeq" id="WP_168722013.1">
    <property type="nucleotide sequence ID" value="NZ_JAAXPN010000004.1"/>
</dbReference>
<dbReference type="InterPro" id="IPR009370">
    <property type="entry name" value="YutD-like"/>
</dbReference>
<dbReference type="AlphaFoldDB" id="A0A7X6S2M1"/>
<dbReference type="PIRSF" id="PIRSF012565">
    <property type="entry name" value="DUF1027"/>
    <property type="match status" value="1"/>
</dbReference>
<feature type="compositionally biased region" description="Low complexity" evidence="1">
    <location>
        <begin position="185"/>
        <end position="194"/>
    </location>
</feature>
<evidence type="ECO:0000313" key="2">
    <source>
        <dbReference type="EMBL" id="NKZ24214.1"/>
    </source>
</evidence>
<feature type="compositionally biased region" description="Low complexity" evidence="1">
    <location>
        <begin position="165"/>
        <end position="174"/>
    </location>
</feature>
<organism evidence="2 3">
    <name type="scientific">Periweissella fabalis</name>
    <dbReference type="NCBI Taxonomy" id="1070421"/>
    <lineage>
        <taxon>Bacteria</taxon>
        <taxon>Bacillati</taxon>
        <taxon>Bacillota</taxon>
        <taxon>Bacilli</taxon>
        <taxon>Lactobacillales</taxon>
        <taxon>Lactobacillaceae</taxon>
        <taxon>Periweissella</taxon>
    </lineage>
</organism>